<dbReference type="EMBL" id="BAABBO010000010">
    <property type="protein sequence ID" value="GAA3964842.1"/>
    <property type="molecule type" value="Genomic_DNA"/>
</dbReference>
<dbReference type="RefSeq" id="WP_344806521.1">
    <property type="nucleotide sequence ID" value="NZ_BAABBO010000010.1"/>
</dbReference>
<proteinExistence type="inferred from homology"/>
<reference evidence="6" key="1">
    <citation type="journal article" date="2019" name="Int. J. Syst. Evol. Microbiol.">
        <title>The Global Catalogue of Microorganisms (GCM) 10K type strain sequencing project: providing services to taxonomists for standard genome sequencing and annotation.</title>
        <authorList>
            <consortium name="The Broad Institute Genomics Platform"/>
            <consortium name="The Broad Institute Genome Sequencing Center for Infectious Disease"/>
            <person name="Wu L."/>
            <person name="Ma J."/>
        </authorList>
    </citation>
    <scope>NUCLEOTIDE SEQUENCE [LARGE SCALE GENOMIC DNA]</scope>
    <source>
        <strain evidence="6">JCM 17555</strain>
    </source>
</reference>
<keyword evidence="2" id="KW-0227">DNA damage</keyword>
<dbReference type="InterPro" id="IPR016194">
    <property type="entry name" value="SPOC-like_C_dom_sf"/>
</dbReference>
<dbReference type="InterPro" id="IPR009187">
    <property type="entry name" value="Prok_Ku"/>
</dbReference>
<feature type="region of interest" description="Disordered" evidence="3">
    <location>
        <begin position="263"/>
        <end position="312"/>
    </location>
</feature>
<dbReference type="Gene3D" id="2.40.290.10">
    <property type="match status" value="1"/>
</dbReference>
<comment type="similarity">
    <text evidence="2">Belongs to the prokaryotic Ku family.</text>
</comment>
<dbReference type="SUPFAM" id="SSF100939">
    <property type="entry name" value="SPOC domain-like"/>
    <property type="match status" value="1"/>
</dbReference>
<protein>
    <recommendedName>
        <fullName evidence="2">Non-homologous end joining protein Ku</fullName>
    </recommendedName>
</protein>
<dbReference type="PIRSF" id="PIRSF006493">
    <property type="entry name" value="Prok_Ku"/>
    <property type="match status" value="1"/>
</dbReference>
<dbReference type="InterPro" id="IPR006164">
    <property type="entry name" value="DNA_bd_Ku70/Ku80"/>
</dbReference>
<comment type="subunit">
    <text evidence="2">Homodimer. Interacts with LigD.</text>
</comment>
<keyword evidence="6" id="KW-1185">Reference proteome</keyword>
<dbReference type="Pfam" id="PF02735">
    <property type="entry name" value="Ku"/>
    <property type="match status" value="1"/>
</dbReference>
<evidence type="ECO:0000256" key="1">
    <source>
        <dbReference type="ARBA" id="ARBA00023125"/>
    </source>
</evidence>
<dbReference type="NCBIfam" id="TIGR02772">
    <property type="entry name" value="Ku_bact"/>
    <property type="match status" value="1"/>
</dbReference>
<evidence type="ECO:0000259" key="4">
    <source>
        <dbReference type="SMART" id="SM00559"/>
    </source>
</evidence>
<keyword evidence="2" id="KW-0233">DNA recombination</keyword>
<dbReference type="PANTHER" id="PTHR41251">
    <property type="entry name" value="NON-HOMOLOGOUS END JOINING PROTEIN KU"/>
    <property type="match status" value="1"/>
</dbReference>
<organism evidence="5 6">
    <name type="scientific">Allohahella marinimesophila</name>
    <dbReference type="NCBI Taxonomy" id="1054972"/>
    <lineage>
        <taxon>Bacteria</taxon>
        <taxon>Pseudomonadati</taxon>
        <taxon>Pseudomonadota</taxon>
        <taxon>Gammaproteobacteria</taxon>
        <taxon>Oceanospirillales</taxon>
        <taxon>Hahellaceae</taxon>
        <taxon>Allohahella</taxon>
    </lineage>
</organism>
<dbReference type="Proteomes" id="UP001501337">
    <property type="component" value="Unassembled WGS sequence"/>
</dbReference>
<keyword evidence="1 2" id="KW-0238">DNA-binding</keyword>
<comment type="function">
    <text evidence="2">With LigD forms a non-homologous end joining (NHEJ) DNA repair enzyme, which repairs dsDNA breaks with reduced fidelity. Binds linear dsDNA with 5'- and 3'- overhangs but not closed circular dsDNA nor ssDNA. Recruits and stimulates the ligase activity of LigD.</text>
</comment>
<sequence>MAMRSLWKGQLRLSLVSIAVELYSATRTGSRVSFRQIHEPSGKRIKYEKTAEGIGPVDKDDIVKGYEYEKNNYVLLKPEEIEEVKLESKKTFELVQFVEACEIPPLYFDKPYYLVPADDLAQDAYRVVRDALRQTSRVGIGQITLRGQEHLAAVKPCGDGLLLETLHYSDEIRNADPLFSAIKDEAVSEDLLDVATALIEKKTAPFDAAVYKDHYSDALKALIAAKMKSKSGKRVLEENEAPAAGGRQDNVVDLMAALKKSLEGAGKGGTKSANARKSPASKTASSAKSSGAKSSSKQADKTPAPKARKKRA</sequence>
<dbReference type="PANTHER" id="PTHR41251:SF1">
    <property type="entry name" value="NON-HOMOLOGOUS END JOINING PROTEIN KU"/>
    <property type="match status" value="1"/>
</dbReference>
<evidence type="ECO:0000313" key="5">
    <source>
        <dbReference type="EMBL" id="GAA3964842.1"/>
    </source>
</evidence>
<dbReference type="SMART" id="SM00559">
    <property type="entry name" value="Ku78"/>
    <property type="match status" value="1"/>
</dbReference>
<evidence type="ECO:0000313" key="6">
    <source>
        <dbReference type="Proteomes" id="UP001501337"/>
    </source>
</evidence>
<feature type="domain" description="Ku" evidence="4">
    <location>
        <begin position="54"/>
        <end position="184"/>
    </location>
</feature>
<dbReference type="CDD" id="cd00789">
    <property type="entry name" value="KU_like"/>
    <property type="match status" value="1"/>
</dbReference>
<comment type="caution">
    <text evidence="5">The sequence shown here is derived from an EMBL/GenBank/DDBJ whole genome shotgun (WGS) entry which is preliminary data.</text>
</comment>
<name>A0ABP7PFS1_9GAMM</name>
<evidence type="ECO:0000256" key="3">
    <source>
        <dbReference type="SAM" id="MobiDB-lite"/>
    </source>
</evidence>
<gene>
    <name evidence="2" type="primary">ku</name>
    <name evidence="5" type="ORF">GCM10022278_23320</name>
</gene>
<feature type="compositionally biased region" description="Low complexity" evidence="3">
    <location>
        <begin position="275"/>
        <end position="297"/>
    </location>
</feature>
<evidence type="ECO:0000256" key="2">
    <source>
        <dbReference type="HAMAP-Rule" id="MF_01875"/>
    </source>
</evidence>
<accession>A0ABP7PFS1</accession>
<dbReference type="HAMAP" id="MF_01875">
    <property type="entry name" value="Prokaryotic_Ku"/>
    <property type="match status" value="1"/>
</dbReference>
<keyword evidence="2" id="KW-0234">DNA repair</keyword>